<dbReference type="InterPro" id="IPR054208">
    <property type="entry name" value="DUF6914"/>
</dbReference>
<sequence>MTRISTRLYVALYPSGVVNNEERRYHWAFLIGPKAEKGVDTPGVRYHVKNHPITGWTYEEKIVNDVRSTNTLLARIVIAKVQNERRLIELLRNLSVVNGDPDWRCRTWVGQALAGIAKDGECVGSSQLDWETIEAVSRQYVAQKTAAGRYTKAEDMLKPKPTYDLLEGKETVP</sequence>
<keyword evidence="2" id="KW-1185">Reference proteome</keyword>
<organism evidence="1 2">
    <name type="scientific">Trematosphaeria pertusa</name>
    <dbReference type="NCBI Taxonomy" id="390896"/>
    <lineage>
        <taxon>Eukaryota</taxon>
        <taxon>Fungi</taxon>
        <taxon>Dikarya</taxon>
        <taxon>Ascomycota</taxon>
        <taxon>Pezizomycotina</taxon>
        <taxon>Dothideomycetes</taxon>
        <taxon>Pleosporomycetidae</taxon>
        <taxon>Pleosporales</taxon>
        <taxon>Massarineae</taxon>
        <taxon>Trematosphaeriaceae</taxon>
        <taxon>Trematosphaeria</taxon>
    </lineage>
</organism>
<reference evidence="1" key="1">
    <citation type="journal article" date="2020" name="Stud. Mycol.">
        <title>101 Dothideomycetes genomes: a test case for predicting lifestyles and emergence of pathogens.</title>
        <authorList>
            <person name="Haridas S."/>
            <person name="Albert R."/>
            <person name="Binder M."/>
            <person name="Bloem J."/>
            <person name="Labutti K."/>
            <person name="Salamov A."/>
            <person name="Andreopoulos B."/>
            <person name="Baker S."/>
            <person name="Barry K."/>
            <person name="Bills G."/>
            <person name="Bluhm B."/>
            <person name="Cannon C."/>
            <person name="Castanera R."/>
            <person name="Culley D."/>
            <person name="Daum C."/>
            <person name="Ezra D."/>
            <person name="Gonzalez J."/>
            <person name="Henrissat B."/>
            <person name="Kuo A."/>
            <person name="Liang C."/>
            <person name="Lipzen A."/>
            <person name="Lutzoni F."/>
            <person name="Magnuson J."/>
            <person name="Mondo S."/>
            <person name="Nolan M."/>
            <person name="Ohm R."/>
            <person name="Pangilinan J."/>
            <person name="Park H.-J."/>
            <person name="Ramirez L."/>
            <person name="Alfaro M."/>
            <person name="Sun H."/>
            <person name="Tritt A."/>
            <person name="Yoshinaga Y."/>
            <person name="Zwiers L.-H."/>
            <person name="Turgeon B."/>
            <person name="Goodwin S."/>
            <person name="Spatafora J."/>
            <person name="Crous P."/>
            <person name="Grigoriev I."/>
        </authorList>
    </citation>
    <scope>NUCLEOTIDE SEQUENCE</scope>
    <source>
        <strain evidence="1">CBS 122368</strain>
    </source>
</reference>
<dbReference type="Pfam" id="PF21858">
    <property type="entry name" value="DUF6914"/>
    <property type="match status" value="1"/>
</dbReference>
<dbReference type="Proteomes" id="UP000800094">
    <property type="component" value="Unassembled WGS sequence"/>
</dbReference>
<dbReference type="GeneID" id="54584465"/>
<evidence type="ECO:0000313" key="2">
    <source>
        <dbReference type="Proteomes" id="UP000800094"/>
    </source>
</evidence>
<protein>
    <submittedName>
        <fullName evidence="1">Uncharacterized protein</fullName>
    </submittedName>
</protein>
<dbReference type="RefSeq" id="XP_033680048.1">
    <property type="nucleotide sequence ID" value="XM_033831135.1"/>
</dbReference>
<accession>A0A6A6I3I0</accession>
<dbReference type="OrthoDB" id="2679825at2759"/>
<dbReference type="EMBL" id="ML987201">
    <property type="protein sequence ID" value="KAF2245044.1"/>
    <property type="molecule type" value="Genomic_DNA"/>
</dbReference>
<dbReference type="AlphaFoldDB" id="A0A6A6I3I0"/>
<gene>
    <name evidence="1" type="ORF">BU26DRAFT_533189</name>
</gene>
<name>A0A6A6I3I0_9PLEO</name>
<evidence type="ECO:0000313" key="1">
    <source>
        <dbReference type="EMBL" id="KAF2245044.1"/>
    </source>
</evidence>
<proteinExistence type="predicted"/>